<dbReference type="AlphaFoldDB" id="A0A506V6J4"/>
<gene>
    <name evidence="1" type="ORF">FKM52_16190</name>
</gene>
<organism evidence="1 2">
    <name type="scientific">Mixta tenebrionis</name>
    <dbReference type="NCBI Taxonomy" id="2562439"/>
    <lineage>
        <taxon>Bacteria</taxon>
        <taxon>Pseudomonadati</taxon>
        <taxon>Pseudomonadota</taxon>
        <taxon>Gammaproteobacteria</taxon>
        <taxon>Enterobacterales</taxon>
        <taxon>Erwiniaceae</taxon>
        <taxon>Mixta</taxon>
    </lineage>
</organism>
<comment type="caution">
    <text evidence="1">The sequence shown here is derived from an EMBL/GenBank/DDBJ whole genome shotgun (WGS) entry which is preliminary data.</text>
</comment>
<protein>
    <submittedName>
        <fullName evidence="1">Uncharacterized protein</fullName>
    </submittedName>
</protein>
<dbReference type="Proteomes" id="UP000319523">
    <property type="component" value="Unassembled WGS sequence"/>
</dbReference>
<accession>A0A506V6J4</accession>
<reference evidence="1 2" key="1">
    <citation type="submission" date="2019-06" db="EMBL/GenBank/DDBJ databases">
        <authorList>
            <person name="Yang Y."/>
        </authorList>
    </citation>
    <scope>NUCLEOTIDE SEQUENCE [LARGE SCALE GENOMIC DNA]</scope>
    <source>
        <strain evidence="1 2">BIT-26</strain>
    </source>
</reference>
<keyword evidence="2" id="KW-1185">Reference proteome</keyword>
<name>A0A506V6J4_9GAMM</name>
<dbReference type="RefSeq" id="WP_141177190.1">
    <property type="nucleotide sequence ID" value="NZ_JBHUFX010000034.1"/>
</dbReference>
<sequence>MGNLTKEGYCQDGFIDRHYQNVEFIGRKLALHAWETSRPLDTAALAAFPEYTGMREAGRYHVQQFLVRSKLFNIDTKKKEFVAQLIALEPNSDAYTQALKKIDAYRKYIHEHHFIEQQYDAAPRGYQPGEERPTNIEHLREMVAKGDF</sequence>
<evidence type="ECO:0000313" key="2">
    <source>
        <dbReference type="Proteomes" id="UP000319523"/>
    </source>
</evidence>
<evidence type="ECO:0000313" key="1">
    <source>
        <dbReference type="EMBL" id="TPW41032.1"/>
    </source>
</evidence>
<proteinExistence type="predicted"/>
<dbReference type="EMBL" id="VHQI01000010">
    <property type="protein sequence ID" value="TPW41032.1"/>
    <property type="molecule type" value="Genomic_DNA"/>
</dbReference>